<evidence type="ECO:0000313" key="1">
    <source>
        <dbReference type="EMBL" id="URD85316.1"/>
    </source>
</evidence>
<dbReference type="GO" id="GO:0003712">
    <property type="term" value="F:transcription coregulator activity"/>
    <property type="evidence" value="ECO:0007669"/>
    <property type="project" value="TreeGrafter"/>
</dbReference>
<name>A0A9E7EYC3_9LILI</name>
<organism evidence="1 2">
    <name type="scientific">Musa troglodytarum</name>
    <name type="common">fe'i banana</name>
    <dbReference type="NCBI Taxonomy" id="320322"/>
    <lineage>
        <taxon>Eukaryota</taxon>
        <taxon>Viridiplantae</taxon>
        <taxon>Streptophyta</taxon>
        <taxon>Embryophyta</taxon>
        <taxon>Tracheophyta</taxon>
        <taxon>Spermatophyta</taxon>
        <taxon>Magnoliopsida</taxon>
        <taxon>Liliopsida</taxon>
        <taxon>Zingiberales</taxon>
        <taxon>Musaceae</taxon>
        <taxon>Musa</taxon>
    </lineage>
</organism>
<keyword evidence="2" id="KW-1185">Reference proteome</keyword>
<proteinExistence type="predicted"/>
<dbReference type="GO" id="GO:0005634">
    <property type="term" value="C:nucleus"/>
    <property type="evidence" value="ECO:0007669"/>
    <property type="project" value="TreeGrafter"/>
</dbReference>
<reference evidence="1" key="1">
    <citation type="submission" date="2022-05" db="EMBL/GenBank/DDBJ databases">
        <title>The Musa troglodytarum L. genome provides insights into the mechanism of non-climacteric behaviour and enrichment of carotenoids.</title>
        <authorList>
            <person name="Wang J."/>
        </authorList>
    </citation>
    <scope>NUCLEOTIDE SEQUENCE</scope>
    <source>
        <tissue evidence="1">Leaf</tissue>
    </source>
</reference>
<protein>
    <submittedName>
        <fullName evidence="1">Calmodulin-binding transcription activator</fullName>
    </submittedName>
</protein>
<dbReference type="EMBL" id="CP097504">
    <property type="protein sequence ID" value="URD85316.1"/>
    <property type="molecule type" value="Genomic_DNA"/>
</dbReference>
<gene>
    <name evidence="1" type="ORF">MUK42_30228</name>
</gene>
<accession>A0A9E7EYC3</accession>
<dbReference type="AlphaFoldDB" id="A0A9E7EYC3"/>
<dbReference type="PANTHER" id="PTHR23335:SF1">
    <property type="entry name" value="CALMODULIN-BINDING TRANSCRIPTION ACTIVATOR, ISOFORM F"/>
    <property type="match status" value="1"/>
</dbReference>
<dbReference type="PROSITE" id="PS50096">
    <property type="entry name" value="IQ"/>
    <property type="match status" value="1"/>
</dbReference>
<evidence type="ECO:0000313" key="2">
    <source>
        <dbReference type="Proteomes" id="UP001055439"/>
    </source>
</evidence>
<dbReference type="GO" id="GO:0003690">
    <property type="term" value="F:double-stranded DNA binding"/>
    <property type="evidence" value="ECO:0007669"/>
    <property type="project" value="TreeGrafter"/>
</dbReference>
<dbReference type="GO" id="GO:0006357">
    <property type="term" value="P:regulation of transcription by RNA polymerase II"/>
    <property type="evidence" value="ECO:0007669"/>
    <property type="project" value="TreeGrafter"/>
</dbReference>
<sequence>MEDQLSLKDSLAAVRNAVQAAAHIQAAFRAYSFRRKQQEAAICGGEYGMSPAGIHELSVASRSHKAFYGFGDKKYEQAALSIQRNYWHWKRRKEFLQKRRCIVKIQNV</sequence>
<dbReference type="PANTHER" id="PTHR23335">
    <property type="entry name" value="CALMODULIN-BINDING TRANSCRIPTION ACTIVATOR CAMTA"/>
    <property type="match status" value="1"/>
</dbReference>
<dbReference type="Proteomes" id="UP001055439">
    <property type="component" value="Chromosome 2"/>
</dbReference>